<dbReference type="Proteomes" id="UP001642260">
    <property type="component" value="Unassembled WGS sequence"/>
</dbReference>
<proteinExistence type="predicted"/>
<protein>
    <submittedName>
        <fullName evidence="2">Uncharacterized protein</fullName>
    </submittedName>
</protein>
<sequence length="98" mass="11090">MLTTTLSGSYGFPLCISGIAQQLSLSKEMADHDNRRKGMKKRRRSDESTRQGEERMSVERFDDLWLQEIGESEAVRELVALLQDLGSWSFSSYTAKAA</sequence>
<name>A0ABC8LVK8_ERUVS</name>
<reference evidence="2 3" key="1">
    <citation type="submission" date="2022-03" db="EMBL/GenBank/DDBJ databases">
        <authorList>
            <person name="Macdonald S."/>
            <person name="Ahmed S."/>
            <person name="Newling K."/>
        </authorList>
    </citation>
    <scope>NUCLEOTIDE SEQUENCE [LARGE SCALE GENOMIC DNA]</scope>
</reference>
<organism evidence="2 3">
    <name type="scientific">Eruca vesicaria subsp. sativa</name>
    <name type="common">Garden rocket</name>
    <name type="synonym">Eruca sativa</name>
    <dbReference type="NCBI Taxonomy" id="29727"/>
    <lineage>
        <taxon>Eukaryota</taxon>
        <taxon>Viridiplantae</taxon>
        <taxon>Streptophyta</taxon>
        <taxon>Embryophyta</taxon>
        <taxon>Tracheophyta</taxon>
        <taxon>Spermatophyta</taxon>
        <taxon>Magnoliopsida</taxon>
        <taxon>eudicotyledons</taxon>
        <taxon>Gunneridae</taxon>
        <taxon>Pentapetalae</taxon>
        <taxon>rosids</taxon>
        <taxon>malvids</taxon>
        <taxon>Brassicales</taxon>
        <taxon>Brassicaceae</taxon>
        <taxon>Brassiceae</taxon>
        <taxon>Eruca</taxon>
    </lineage>
</organism>
<dbReference type="EMBL" id="CAKOAT010770709">
    <property type="protein sequence ID" value="CAH8387903.1"/>
    <property type="molecule type" value="Genomic_DNA"/>
</dbReference>
<accession>A0ABC8LVK8</accession>
<feature type="region of interest" description="Disordered" evidence="1">
    <location>
        <begin position="27"/>
        <end position="55"/>
    </location>
</feature>
<keyword evidence="3" id="KW-1185">Reference proteome</keyword>
<dbReference type="AlphaFoldDB" id="A0ABC8LVK8"/>
<evidence type="ECO:0000256" key="1">
    <source>
        <dbReference type="SAM" id="MobiDB-lite"/>
    </source>
</evidence>
<feature type="compositionally biased region" description="Basic and acidic residues" evidence="1">
    <location>
        <begin position="44"/>
        <end position="55"/>
    </location>
</feature>
<evidence type="ECO:0000313" key="2">
    <source>
        <dbReference type="EMBL" id="CAH8387903.1"/>
    </source>
</evidence>
<comment type="caution">
    <text evidence="2">The sequence shown here is derived from an EMBL/GenBank/DDBJ whole genome shotgun (WGS) entry which is preliminary data.</text>
</comment>
<gene>
    <name evidence="2" type="ORF">ERUC_LOCUS40386</name>
</gene>
<evidence type="ECO:0000313" key="3">
    <source>
        <dbReference type="Proteomes" id="UP001642260"/>
    </source>
</evidence>